<evidence type="ECO:0000256" key="5">
    <source>
        <dbReference type="ARBA" id="ARBA00023187"/>
    </source>
</evidence>
<dbReference type="GO" id="GO:0000245">
    <property type="term" value="P:spliceosomal complex assembly"/>
    <property type="evidence" value="ECO:0007669"/>
    <property type="project" value="TreeGrafter"/>
</dbReference>
<protein>
    <submittedName>
        <fullName evidence="8">Uncharacterized protein</fullName>
    </submittedName>
</protein>
<keyword evidence="5" id="KW-0508">mRNA splicing</keyword>
<evidence type="ECO:0000256" key="2">
    <source>
        <dbReference type="ARBA" id="ARBA00008644"/>
    </source>
</evidence>
<dbReference type="Proteomes" id="UP000054485">
    <property type="component" value="Unassembled WGS sequence"/>
</dbReference>
<name>A0A0C9Z6P0_9AGAM</name>
<dbReference type="OrthoDB" id="2999691at2759"/>
<dbReference type="HOGENOM" id="CLU_1644850_0_0_1"/>
<dbReference type="InterPro" id="IPR045075">
    <property type="entry name" value="Syf1-like"/>
</dbReference>
<evidence type="ECO:0000313" key="9">
    <source>
        <dbReference type="Proteomes" id="UP000054485"/>
    </source>
</evidence>
<evidence type="ECO:0000256" key="4">
    <source>
        <dbReference type="ARBA" id="ARBA00022737"/>
    </source>
</evidence>
<dbReference type="GO" id="GO:0071007">
    <property type="term" value="C:U2-type catalytic step 2 spliceosome"/>
    <property type="evidence" value="ECO:0007669"/>
    <property type="project" value="TreeGrafter"/>
</dbReference>
<evidence type="ECO:0000256" key="7">
    <source>
        <dbReference type="PROSITE-ProRule" id="PRU00339"/>
    </source>
</evidence>
<dbReference type="STRING" id="930992.A0A0C9Z6P0"/>
<dbReference type="Gene3D" id="1.25.40.10">
    <property type="entry name" value="Tetratricopeptide repeat domain"/>
    <property type="match status" value="1"/>
</dbReference>
<evidence type="ECO:0000313" key="8">
    <source>
        <dbReference type="EMBL" id="KIK33180.1"/>
    </source>
</evidence>
<accession>A0A0C9Z6P0</accession>
<feature type="repeat" description="TPR" evidence="7">
    <location>
        <begin position="123"/>
        <end position="156"/>
    </location>
</feature>
<comment type="subcellular location">
    <subcellularLocation>
        <location evidence="1">Nucleus</location>
    </subcellularLocation>
</comment>
<keyword evidence="6" id="KW-0539">Nucleus</keyword>
<reference evidence="9" key="2">
    <citation type="submission" date="2015-01" db="EMBL/GenBank/DDBJ databases">
        <title>Evolutionary Origins and Diversification of the Mycorrhizal Mutualists.</title>
        <authorList>
            <consortium name="DOE Joint Genome Institute"/>
            <consortium name="Mycorrhizal Genomics Consortium"/>
            <person name="Kohler A."/>
            <person name="Kuo A."/>
            <person name="Nagy L.G."/>
            <person name="Floudas D."/>
            <person name="Copeland A."/>
            <person name="Barry K.W."/>
            <person name="Cichocki N."/>
            <person name="Veneault-Fourrey C."/>
            <person name="LaButti K."/>
            <person name="Lindquist E.A."/>
            <person name="Lipzen A."/>
            <person name="Lundell T."/>
            <person name="Morin E."/>
            <person name="Murat C."/>
            <person name="Riley R."/>
            <person name="Ohm R."/>
            <person name="Sun H."/>
            <person name="Tunlid A."/>
            <person name="Henrissat B."/>
            <person name="Grigoriev I.V."/>
            <person name="Hibbett D.S."/>
            <person name="Martin F."/>
        </authorList>
    </citation>
    <scope>NUCLEOTIDE SEQUENCE [LARGE SCALE GENOMIC DNA]</scope>
    <source>
        <strain evidence="9">UH-Slu-Lm8-n1</strain>
    </source>
</reference>
<dbReference type="InterPro" id="IPR019734">
    <property type="entry name" value="TPR_rpt"/>
</dbReference>
<dbReference type="GO" id="GO:0000974">
    <property type="term" value="C:Prp19 complex"/>
    <property type="evidence" value="ECO:0007669"/>
    <property type="project" value="TreeGrafter"/>
</dbReference>
<dbReference type="PANTHER" id="PTHR11246">
    <property type="entry name" value="PRE-MRNA SPLICING FACTOR"/>
    <property type="match status" value="1"/>
</dbReference>
<evidence type="ECO:0000256" key="3">
    <source>
        <dbReference type="ARBA" id="ARBA00022664"/>
    </source>
</evidence>
<dbReference type="PANTHER" id="PTHR11246:SF3">
    <property type="entry name" value="CROOKED NECK-LIKE PROTEIN 1"/>
    <property type="match status" value="1"/>
</dbReference>
<sequence>MGIYGLICNPCKTVNKVPPDEVRPHPLVVTVSGNHWYRNHAGRQSTKVCLINFSYYAEIDWLRILGSGTVRLPLSRATSARERQESTFRAPKQRVEDFEELHEYRGRKRKEFEERVRRTRGSIKEWTRYANWEANQDEFDRSRSIFERALDVDPNYLNGIF</sequence>
<keyword evidence="3" id="KW-0507">mRNA processing</keyword>
<dbReference type="AlphaFoldDB" id="A0A0C9Z6P0"/>
<keyword evidence="4" id="KW-0677">Repeat</keyword>
<proteinExistence type="inferred from homology"/>
<keyword evidence="7" id="KW-0802">TPR repeat</keyword>
<dbReference type="EMBL" id="KN836002">
    <property type="protein sequence ID" value="KIK33180.1"/>
    <property type="molecule type" value="Genomic_DNA"/>
</dbReference>
<organism evidence="8 9">
    <name type="scientific">Suillus luteus UH-Slu-Lm8-n1</name>
    <dbReference type="NCBI Taxonomy" id="930992"/>
    <lineage>
        <taxon>Eukaryota</taxon>
        <taxon>Fungi</taxon>
        <taxon>Dikarya</taxon>
        <taxon>Basidiomycota</taxon>
        <taxon>Agaricomycotina</taxon>
        <taxon>Agaricomycetes</taxon>
        <taxon>Agaricomycetidae</taxon>
        <taxon>Boletales</taxon>
        <taxon>Suillineae</taxon>
        <taxon>Suillaceae</taxon>
        <taxon>Suillus</taxon>
    </lineage>
</organism>
<keyword evidence="9" id="KW-1185">Reference proteome</keyword>
<evidence type="ECO:0000256" key="6">
    <source>
        <dbReference type="ARBA" id="ARBA00023242"/>
    </source>
</evidence>
<dbReference type="GO" id="GO:0071011">
    <property type="term" value="C:precatalytic spliceosome"/>
    <property type="evidence" value="ECO:0007669"/>
    <property type="project" value="TreeGrafter"/>
</dbReference>
<dbReference type="PROSITE" id="PS50005">
    <property type="entry name" value="TPR"/>
    <property type="match status" value="1"/>
</dbReference>
<dbReference type="SUPFAM" id="SSF48452">
    <property type="entry name" value="TPR-like"/>
    <property type="match status" value="1"/>
</dbReference>
<gene>
    <name evidence="8" type="ORF">CY34DRAFT_18530</name>
</gene>
<comment type="similarity">
    <text evidence="2">Belongs to the crooked-neck family.</text>
</comment>
<dbReference type="GO" id="GO:0071014">
    <property type="term" value="C:post-mRNA release spliceosomal complex"/>
    <property type="evidence" value="ECO:0007669"/>
    <property type="project" value="TreeGrafter"/>
</dbReference>
<evidence type="ECO:0000256" key="1">
    <source>
        <dbReference type="ARBA" id="ARBA00004123"/>
    </source>
</evidence>
<dbReference type="InterPro" id="IPR011990">
    <property type="entry name" value="TPR-like_helical_dom_sf"/>
</dbReference>
<reference evidence="8 9" key="1">
    <citation type="submission" date="2014-04" db="EMBL/GenBank/DDBJ databases">
        <authorList>
            <consortium name="DOE Joint Genome Institute"/>
            <person name="Kuo A."/>
            <person name="Ruytinx J."/>
            <person name="Rineau F."/>
            <person name="Colpaert J."/>
            <person name="Kohler A."/>
            <person name="Nagy L.G."/>
            <person name="Floudas D."/>
            <person name="Copeland A."/>
            <person name="Barry K.W."/>
            <person name="Cichocki N."/>
            <person name="Veneault-Fourrey C."/>
            <person name="LaButti K."/>
            <person name="Lindquist E.A."/>
            <person name="Lipzen A."/>
            <person name="Lundell T."/>
            <person name="Morin E."/>
            <person name="Murat C."/>
            <person name="Sun H."/>
            <person name="Tunlid A."/>
            <person name="Henrissat B."/>
            <person name="Grigoriev I.V."/>
            <person name="Hibbett D.S."/>
            <person name="Martin F."/>
            <person name="Nordberg H.P."/>
            <person name="Cantor M.N."/>
            <person name="Hua S.X."/>
        </authorList>
    </citation>
    <scope>NUCLEOTIDE SEQUENCE [LARGE SCALE GENOMIC DNA]</scope>
    <source>
        <strain evidence="8 9">UH-Slu-Lm8-n1</strain>
    </source>
</reference>
<dbReference type="InParanoid" id="A0A0C9Z6P0"/>